<protein>
    <recommendedName>
        <fullName evidence="2">DUF8039 domain-containing protein</fullName>
    </recommendedName>
</protein>
<dbReference type="Gramene" id="C.cajan_39791.t">
    <property type="protein sequence ID" value="C.cajan_39791.t"/>
    <property type="gene ID" value="C.cajan_39791"/>
</dbReference>
<dbReference type="OMA" id="CSHEAMQ"/>
<keyword evidence="1" id="KW-0812">Transmembrane</keyword>
<accession>A0A151R658</accession>
<proteinExistence type="predicted"/>
<evidence type="ECO:0000313" key="4">
    <source>
        <dbReference type="Proteomes" id="UP000075243"/>
    </source>
</evidence>
<name>A0A151R658_CAJCA</name>
<dbReference type="EMBL" id="KQ484050">
    <property type="protein sequence ID" value="KYP37979.1"/>
    <property type="molecule type" value="Genomic_DNA"/>
</dbReference>
<dbReference type="Proteomes" id="UP000075243">
    <property type="component" value="Unassembled WGS sequence"/>
</dbReference>
<evidence type="ECO:0000256" key="1">
    <source>
        <dbReference type="SAM" id="Phobius"/>
    </source>
</evidence>
<sequence length="236" mass="26015">MWIAVRTKSDGQMTSETARVVADKIEALVEQTTQGSFVSYGQDDILTTAIGRPEHAGCVHGVGGSWNHRDFFGARSLRCTVDFCSHEAMQRMEMQFEEKLKNQQTAVAHEGVRVRTKGSCVALDPSAEQTHTDVLNQCELYVKDDPPRLVAIGRVFGGGSIIHGIPLQLDRTRVVVDQVQDGAAPVPFPNIEVQLVGQAISTFLAWPKCLVMPLSARAKVILLLLFYILIILLLFN</sequence>
<gene>
    <name evidence="3" type="ORF">KK1_040812</name>
</gene>
<feature type="domain" description="DUF8039" evidence="2">
    <location>
        <begin position="134"/>
        <end position="211"/>
    </location>
</feature>
<evidence type="ECO:0000313" key="3">
    <source>
        <dbReference type="EMBL" id="KYP37979.1"/>
    </source>
</evidence>
<evidence type="ECO:0000259" key="2">
    <source>
        <dbReference type="Pfam" id="PF26133"/>
    </source>
</evidence>
<organism evidence="3 4">
    <name type="scientific">Cajanus cajan</name>
    <name type="common">Pigeon pea</name>
    <name type="synonym">Cajanus indicus</name>
    <dbReference type="NCBI Taxonomy" id="3821"/>
    <lineage>
        <taxon>Eukaryota</taxon>
        <taxon>Viridiplantae</taxon>
        <taxon>Streptophyta</taxon>
        <taxon>Embryophyta</taxon>
        <taxon>Tracheophyta</taxon>
        <taxon>Spermatophyta</taxon>
        <taxon>Magnoliopsida</taxon>
        <taxon>eudicotyledons</taxon>
        <taxon>Gunneridae</taxon>
        <taxon>Pentapetalae</taxon>
        <taxon>rosids</taxon>
        <taxon>fabids</taxon>
        <taxon>Fabales</taxon>
        <taxon>Fabaceae</taxon>
        <taxon>Papilionoideae</taxon>
        <taxon>50 kb inversion clade</taxon>
        <taxon>NPAAA clade</taxon>
        <taxon>indigoferoid/millettioid clade</taxon>
        <taxon>Phaseoleae</taxon>
        <taxon>Cajanus</taxon>
    </lineage>
</organism>
<keyword evidence="1" id="KW-0472">Membrane</keyword>
<keyword evidence="1" id="KW-1133">Transmembrane helix</keyword>
<dbReference type="AlphaFoldDB" id="A0A151R658"/>
<dbReference type="PANTHER" id="PTHR33018">
    <property type="entry name" value="OS10G0338966 PROTEIN-RELATED"/>
    <property type="match status" value="1"/>
</dbReference>
<dbReference type="Pfam" id="PF26133">
    <property type="entry name" value="DUF8039"/>
    <property type="match status" value="1"/>
</dbReference>
<keyword evidence="4" id="KW-1185">Reference proteome</keyword>
<dbReference type="PANTHER" id="PTHR33018:SF34">
    <property type="entry name" value="OS02G0472350 PROTEIN"/>
    <property type="match status" value="1"/>
</dbReference>
<reference evidence="3" key="1">
    <citation type="journal article" date="2012" name="Nat. Biotechnol.">
        <title>Draft genome sequence of pigeonpea (Cajanus cajan), an orphan legume crop of resource-poor farmers.</title>
        <authorList>
            <person name="Varshney R.K."/>
            <person name="Chen W."/>
            <person name="Li Y."/>
            <person name="Bharti A.K."/>
            <person name="Saxena R.K."/>
            <person name="Schlueter J.A."/>
            <person name="Donoghue M.T."/>
            <person name="Azam S."/>
            <person name="Fan G."/>
            <person name="Whaley A.M."/>
            <person name="Farmer A.D."/>
            <person name="Sheridan J."/>
            <person name="Iwata A."/>
            <person name="Tuteja R."/>
            <person name="Penmetsa R.V."/>
            <person name="Wu W."/>
            <person name="Upadhyaya H.D."/>
            <person name="Yang S.P."/>
            <person name="Shah T."/>
            <person name="Saxena K.B."/>
            <person name="Michael T."/>
            <person name="McCombie W.R."/>
            <person name="Yang B."/>
            <person name="Zhang G."/>
            <person name="Yang H."/>
            <person name="Wang J."/>
            <person name="Spillane C."/>
            <person name="Cook D.R."/>
            <person name="May G.D."/>
            <person name="Xu X."/>
            <person name="Jackson S.A."/>
        </authorList>
    </citation>
    <scope>NUCLEOTIDE SEQUENCE [LARGE SCALE GENOMIC DNA]</scope>
</reference>
<dbReference type="InterPro" id="IPR058352">
    <property type="entry name" value="DUF8039"/>
</dbReference>
<feature type="transmembrane region" description="Helical" evidence="1">
    <location>
        <begin position="218"/>
        <end position="235"/>
    </location>
</feature>